<keyword evidence="3" id="KW-1003">Cell membrane</keyword>
<dbReference type="InterPro" id="IPR000515">
    <property type="entry name" value="MetI-like"/>
</dbReference>
<keyword evidence="4 7" id="KW-0812">Transmembrane</keyword>
<dbReference type="PROSITE" id="PS50928">
    <property type="entry name" value="ABC_TM1"/>
    <property type="match status" value="1"/>
</dbReference>
<dbReference type="GO" id="GO:0005886">
    <property type="term" value="C:plasma membrane"/>
    <property type="evidence" value="ECO:0007669"/>
    <property type="project" value="UniProtKB-SubCell"/>
</dbReference>
<dbReference type="SUPFAM" id="SSF161098">
    <property type="entry name" value="MetI-like"/>
    <property type="match status" value="1"/>
</dbReference>
<keyword evidence="6 7" id="KW-0472">Membrane</keyword>
<comment type="caution">
    <text evidence="10">The sequence shown here is derived from an EMBL/GenBank/DDBJ whole genome shotgun (WGS) entry which is preliminary data.</text>
</comment>
<dbReference type="CDD" id="cd06261">
    <property type="entry name" value="TM_PBP2"/>
    <property type="match status" value="1"/>
</dbReference>
<feature type="transmembrane region" description="Helical" evidence="7">
    <location>
        <begin position="138"/>
        <end position="158"/>
    </location>
</feature>
<dbReference type="Gene3D" id="1.10.3720.10">
    <property type="entry name" value="MetI-like"/>
    <property type="match status" value="1"/>
</dbReference>
<feature type="transmembrane region" description="Helical" evidence="7">
    <location>
        <begin position="44"/>
        <end position="71"/>
    </location>
</feature>
<keyword evidence="11" id="KW-1185">Reference proteome</keyword>
<gene>
    <name evidence="10" type="ORF">EDD31_1211</name>
</gene>
<evidence type="ECO:0000256" key="4">
    <source>
        <dbReference type="ARBA" id="ARBA00022692"/>
    </source>
</evidence>
<evidence type="ECO:0000256" key="1">
    <source>
        <dbReference type="ARBA" id="ARBA00004651"/>
    </source>
</evidence>
<evidence type="ECO:0000259" key="9">
    <source>
        <dbReference type="PROSITE" id="PS50928"/>
    </source>
</evidence>
<dbReference type="PANTHER" id="PTHR30193">
    <property type="entry name" value="ABC TRANSPORTER PERMEASE PROTEIN"/>
    <property type="match status" value="1"/>
</dbReference>
<sequence>MTAAATTSRGLGPARRGGGTPDRARTTPLRPGQRARRRREALTGYALLFPSLIGVGGFLLVPVVLVILISVSQWNLLTDPSFVGLENYAFLMGSDAFWNSLRVTAYFSVMAIPTAIAIGLLLAIGINRGLPGTNALRVLYVLPWVCAPLALGVVWRWLFDPSTGAVNAILGQRIEWMSNPSLALPAVAFVYIWSSVGYISLFFLAGLQQIPTSVYEAARIDGAGPVRMLFSITLPLLRPTTFFVTVTSVIASFQVFDLVYGLTGAARGYPGGSTSVIAAAIYQEAFVALRLGRAAAMAVILLIVLVVITLAQQRYFAKRITYDMSAS</sequence>
<dbReference type="Pfam" id="PF00528">
    <property type="entry name" value="BPD_transp_1"/>
    <property type="match status" value="1"/>
</dbReference>
<dbReference type="Proteomes" id="UP000280668">
    <property type="component" value="Unassembled WGS sequence"/>
</dbReference>
<feature type="transmembrane region" description="Helical" evidence="7">
    <location>
        <begin position="291"/>
        <end position="311"/>
    </location>
</feature>
<name>A0A3N2BC64_9MICO</name>
<dbReference type="InterPro" id="IPR051393">
    <property type="entry name" value="ABC_transporter_permease"/>
</dbReference>
<evidence type="ECO:0000313" key="11">
    <source>
        <dbReference type="Proteomes" id="UP000280668"/>
    </source>
</evidence>
<feature type="transmembrane region" description="Helical" evidence="7">
    <location>
        <begin position="182"/>
        <end position="207"/>
    </location>
</feature>
<accession>A0A3N2BC64</accession>
<feature type="domain" description="ABC transmembrane type-1" evidence="9">
    <location>
        <begin position="101"/>
        <end position="312"/>
    </location>
</feature>
<dbReference type="RefSeq" id="WP_123303362.1">
    <property type="nucleotide sequence ID" value="NZ_RKHK01000001.1"/>
</dbReference>
<evidence type="ECO:0000256" key="7">
    <source>
        <dbReference type="RuleBase" id="RU363032"/>
    </source>
</evidence>
<dbReference type="OrthoDB" id="145927at2"/>
<keyword evidence="2 7" id="KW-0813">Transport</keyword>
<organism evidence="10 11">
    <name type="scientific">Bogoriella caseilytica</name>
    <dbReference type="NCBI Taxonomy" id="56055"/>
    <lineage>
        <taxon>Bacteria</taxon>
        <taxon>Bacillati</taxon>
        <taxon>Actinomycetota</taxon>
        <taxon>Actinomycetes</taxon>
        <taxon>Micrococcales</taxon>
        <taxon>Bogoriellaceae</taxon>
        <taxon>Bogoriella</taxon>
    </lineage>
</organism>
<keyword evidence="5 7" id="KW-1133">Transmembrane helix</keyword>
<reference evidence="10 11" key="1">
    <citation type="submission" date="2018-11" db="EMBL/GenBank/DDBJ databases">
        <title>Sequencing the genomes of 1000 actinobacteria strains.</title>
        <authorList>
            <person name="Klenk H.-P."/>
        </authorList>
    </citation>
    <scope>NUCLEOTIDE SEQUENCE [LARGE SCALE GENOMIC DNA]</scope>
    <source>
        <strain evidence="10 11">DSM 11294</strain>
    </source>
</reference>
<dbReference type="InterPro" id="IPR035906">
    <property type="entry name" value="MetI-like_sf"/>
</dbReference>
<comment type="similarity">
    <text evidence="7">Belongs to the binding-protein-dependent transport system permease family.</text>
</comment>
<evidence type="ECO:0000256" key="8">
    <source>
        <dbReference type="SAM" id="MobiDB-lite"/>
    </source>
</evidence>
<dbReference type="GO" id="GO:0055085">
    <property type="term" value="P:transmembrane transport"/>
    <property type="evidence" value="ECO:0007669"/>
    <property type="project" value="InterPro"/>
</dbReference>
<evidence type="ECO:0000256" key="2">
    <source>
        <dbReference type="ARBA" id="ARBA00022448"/>
    </source>
</evidence>
<proteinExistence type="inferred from homology"/>
<dbReference type="AlphaFoldDB" id="A0A3N2BC64"/>
<comment type="subcellular location">
    <subcellularLocation>
        <location evidence="1 7">Cell membrane</location>
        <topology evidence="1 7">Multi-pass membrane protein</topology>
    </subcellularLocation>
</comment>
<feature type="region of interest" description="Disordered" evidence="8">
    <location>
        <begin position="1"/>
        <end position="36"/>
    </location>
</feature>
<evidence type="ECO:0000256" key="5">
    <source>
        <dbReference type="ARBA" id="ARBA00022989"/>
    </source>
</evidence>
<evidence type="ECO:0000313" key="10">
    <source>
        <dbReference type="EMBL" id="ROR72851.1"/>
    </source>
</evidence>
<evidence type="ECO:0000256" key="3">
    <source>
        <dbReference type="ARBA" id="ARBA00022475"/>
    </source>
</evidence>
<feature type="transmembrane region" description="Helical" evidence="7">
    <location>
        <begin position="105"/>
        <end position="126"/>
    </location>
</feature>
<dbReference type="EMBL" id="RKHK01000001">
    <property type="protein sequence ID" value="ROR72851.1"/>
    <property type="molecule type" value="Genomic_DNA"/>
</dbReference>
<dbReference type="PANTHER" id="PTHR30193:SF37">
    <property type="entry name" value="INNER MEMBRANE ABC TRANSPORTER PERMEASE PROTEIN YCJO"/>
    <property type="match status" value="1"/>
</dbReference>
<protein>
    <submittedName>
        <fullName evidence="10">Carbohydrate ABC transporter membrane protein 1 (CUT1 family)</fullName>
    </submittedName>
</protein>
<feature type="transmembrane region" description="Helical" evidence="7">
    <location>
        <begin position="228"/>
        <end position="253"/>
    </location>
</feature>
<evidence type="ECO:0000256" key="6">
    <source>
        <dbReference type="ARBA" id="ARBA00023136"/>
    </source>
</evidence>